<gene>
    <name evidence="3" type="ORF">E0F98_15795</name>
</gene>
<dbReference type="Pfam" id="PF13585">
    <property type="entry name" value="CHU_C"/>
    <property type="match status" value="1"/>
</dbReference>
<dbReference type="InterPro" id="IPR055354">
    <property type="entry name" value="DUF7507"/>
</dbReference>
<dbReference type="Proteomes" id="UP000294597">
    <property type="component" value="Unassembled WGS sequence"/>
</dbReference>
<feature type="domain" description="DUF7507" evidence="2">
    <location>
        <begin position="280"/>
        <end position="374"/>
    </location>
</feature>
<feature type="domain" description="Ig-like" evidence="1">
    <location>
        <begin position="201"/>
        <end position="277"/>
    </location>
</feature>
<protein>
    <submittedName>
        <fullName evidence="3">Gliding motility-associated C-terminal domain-containing protein</fullName>
    </submittedName>
</protein>
<accession>A0A4R5CNA0</accession>
<dbReference type="InterPro" id="IPR026341">
    <property type="entry name" value="T9SS_type_B"/>
</dbReference>
<dbReference type="Pfam" id="PF19081">
    <property type="entry name" value="Ig_7"/>
    <property type="match status" value="1"/>
</dbReference>
<dbReference type="NCBIfam" id="TIGR01451">
    <property type="entry name" value="B_ant_repeat"/>
    <property type="match status" value="1"/>
</dbReference>
<evidence type="ECO:0000313" key="4">
    <source>
        <dbReference type="Proteomes" id="UP000294597"/>
    </source>
</evidence>
<evidence type="ECO:0000259" key="2">
    <source>
        <dbReference type="Pfam" id="PF24346"/>
    </source>
</evidence>
<dbReference type="RefSeq" id="WP_132113213.1">
    <property type="nucleotide sequence ID" value="NZ_SMFO01000022.1"/>
</dbReference>
<feature type="non-terminal residue" evidence="3">
    <location>
        <position position="1"/>
    </location>
</feature>
<name>A0A4R5CNA0_9FLAO</name>
<evidence type="ECO:0000259" key="1">
    <source>
        <dbReference type="Pfam" id="PF19081"/>
    </source>
</evidence>
<keyword evidence="4" id="KW-1185">Reference proteome</keyword>
<evidence type="ECO:0000313" key="3">
    <source>
        <dbReference type="EMBL" id="TDE00750.1"/>
    </source>
</evidence>
<comment type="caution">
    <text evidence="3">The sequence shown here is derived from an EMBL/GenBank/DDBJ whole genome shotgun (WGS) entry which is preliminary data.</text>
</comment>
<proteinExistence type="predicted"/>
<dbReference type="EMBL" id="SMFO01000022">
    <property type="protein sequence ID" value="TDE00750.1"/>
    <property type="molecule type" value="Genomic_DNA"/>
</dbReference>
<dbReference type="InterPro" id="IPR044023">
    <property type="entry name" value="Ig_7"/>
</dbReference>
<reference evidence="3 4" key="1">
    <citation type="submission" date="2019-03" db="EMBL/GenBank/DDBJ databases">
        <title>Flavobacterium TSA-D2 sp. nov., isolated from arctic soil.</title>
        <authorList>
            <person name="Chaudhary D.K."/>
        </authorList>
    </citation>
    <scope>NUCLEOTIDE SEQUENCE [LARGE SCALE GENOMIC DNA]</scope>
    <source>
        <strain evidence="3 4">TSA-D2</strain>
    </source>
</reference>
<dbReference type="Pfam" id="PF24346">
    <property type="entry name" value="DUF7507"/>
    <property type="match status" value="1"/>
</dbReference>
<sequence length="496" mass="52690">TPVTICSGETYTWTVNGTAYTESGTYLVTNDGCTANQELVLTVTPKPTKVSTPVTICSGETYTWTVNGTAYTESGTYLVTNDGCTANQELVLTVTPKPTKVSTPVTICSGETYTWTVNGTAYTESGTYLVTNDGCTANQELVLTVTPKPTKVSTPVTICSGETYTWTVNGTAYTESGTYLVTNDGCTANQELVLTVTPPIQAPVSGGNQTICSDGTNTQTLTATATGGTITWYDAATAGNIVTTPTQVGAGTKTYYAQSSNGTCSSSTRTAVILTINSCSLEVIKTADKSNYDTLGEVITYTIEIRNTGNVDLRQVIVTDPLTNLNTTIESLAVGTSKVFTEVYTVTQSDLNSDSVINIASATGLTPNNINVSNSDTVVVEKSIVLPCGLVTVHNAFSPNGDGINELFIIDNIDNTSCYPENTVEIYNRWGVLVFETKGYNNTTNAFNGTSRGRTTIDQSSGLPTGTYYYMLNYTFVDGNGQSQVSKKAGYLYLTK</sequence>
<dbReference type="AlphaFoldDB" id="A0A4R5CNA0"/>
<dbReference type="InterPro" id="IPR047589">
    <property type="entry name" value="DUF11_rpt"/>
</dbReference>
<dbReference type="NCBIfam" id="TIGR04131">
    <property type="entry name" value="Bac_Flav_CTERM"/>
    <property type="match status" value="1"/>
</dbReference>
<organism evidence="3 4">
    <name type="scientific">Flavobacterium hiemivividum</name>
    <dbReference type="NCBI Taxonomy" id="2541734"/>
    <lineage>
        <taxon>Bacteria</taxon>
        <taxon>Pseudomonadati</taxon>
        <taxon>Bacteroidota</taxon>
        <taxon>Flavobacteriia</taxon>
        <taxon>Flavobacteriales</taxon>
        <taxon>Flavobacteriaceae</taxon>
        <taxon>Flavobacterium</taxon>
    </lineage>
</organism>